<dbReference type="RefSeq" id="WP_067089848.1">
    <property type="nucleotide sequence ID" value="NZ_LWMV01000105.1"/>
</dbReference>
<name>A0A166CAM6_9EURY</name>
<reference evidence="1 2" key="1">
    <citation type="submission" date="2016-04" db="EMBL/GenBank/DDBJ databases">
        <title>Genome sequence of Methanobrevibacter curvatus DSM 11111.</title>
        <authorList>
            <person name="Poehlein A."/>
            <person name="Seedorf H."/>
            <person name="Daniel R."/>
        </authorList>
    </citation>
    <scope>NUCLEOTIDE SEQUENCE [LARGE SCALE GENOMIC DNA]</scope>
    <source>
        <strain evidence="1 2">DSM 11111</strain>
    </source>
</reference>
<evidence type="ECO:0000313" key="2">
    <source>
        <dbReference type="Proteomes" id="UP000077245"/>
    </source>
</evidence>
<organism evidence="1 2">
    <name type="scientific">Methanobrevibacter curvatus</name>
    <dbReference type="NCBI Taxonomy" id="49547"/>
    <lineage>
        <taxon>Archaea</taxon>
        <taxon>Methanobacteriati</taxon>
        <taxon>Methanobacteriota</taxon>
        <taxon>Methanomada group</taxon>
        <taxon>Methanobacteria</taxon>
        <taxon>Methanobacteriales</taxon>
        <taxon>Methanobacteriaceae</taxon>
        <taxon>Methanobrevibacter</taxon>
    </lineage>
</organism>
<dbReference type="STRING" id="49547.MBCUR_05290"/>
<proteinExistence type="predicted"/>
<keyword evidence="2" id="KW-1185">Reference proteome</keyword>
<dbReference type="AlphaFoldDB" id="A0A166CAM6"/>
<sequence>MSFSIKIKNKEENEREIIPNEILGVENGLIVLKNHTVGYWMKNGWGQDILVDRDCNLIGYINTEIVKKIEKSLDF</sequence>
<comment type="caution">
    <text evidence="1">The sequence shown here is derived from an EMBL/GenBank/DDBJ whole genome shotgun (WGS) entry which is preliminary data.</text>
</comment>
<accession>A0A166CAM6</accession>
<dbReference type="Proteomes" id="UP000077245">
    <property type="component" value="Unassembled WGS sequence"/>
</dbReference>
<evidence type="ECO:0000313" key="1">
    <source>
        <dbReference type="EMBL" id="KZX14305.1"/>
    </source>
</evidence>
<dbReference type="EMBL" id="LWMV01000105">
    <property type="protein sequence ID" value="KZX14305.1"/>
    <property type="molecule type" value="Genomic_DNA"/>
</dbReference>
<dbReference type="PATRIC" id="fig|49547.3.peg.554"/>
<gene>
    <name evidence="1" type="ORF">MBCUR_05290</name>
</gene>
<protein>
    <submittedName>
        <fullName evidence="1">Uncharacterized protein</fullName>
    </submittedName>
</protein>